<proteinExistence type="predicted"/>
<reference evidence="3" key="1">
    <citation type="submission" date="2021-04" db="EMBL/GenBank/DDBJ databases">
        <title>Genome based classification of Actinospica acidithermotolerans sp. nov., an actinobacterium isolated from an Indonesian hot spring.</title>
        <authorList>
            <person name="Kusuma A.B."/>
            <person name="Putra K.E."/>
            <person name="Nafisah S."/>
            <person name="Loh J."/>
            <person name="Nouioui I."/>
            <person name="Goodfellow M."/>
        </authorList>
    </citation>
    <scope>NUCLEOTIDE SEQUENCE</scope>
    <source>
        <strain evidence="3">CSCA 57</strain>
    </source>
</reference>
<name>A0A941ISN1_9ACTN</name>
<dbReference type="RefSeq" id="WP_212527918.1">
    <property type="nucleotide sequence ID" value="NZ_JAGSOG010000029.1"/>
</dbReference>
<feature type="transmembrane region" description="Helical" evidence="2">
    <location>
        <begin position="253"/>
        <end position="270"/>
    </location>
</feature>
<feature type="transmembrane region" description="Helical" evidence="2">
    <location>
        <begin position="113"/>
        <end position="129"/>
    </location>
</feature>
<keyword evidence="2" id="KW-0472">Membrane</keyword>
<gene>
    <name evidence="3" type="ORF">KDL01_08975</name>
</gene>
<dbReference type="Proteomes" id="UP000675781">
    <property type="component" value="Unassembled WGS sequence"/>
</dbReference>
<keyword evidence="2" id="KW-0812">Transmembrane</keyword>
<dbReference type="EMBL" id="JAGSOG010000029">
    <property type="protein sequence ID" value="MBR7833396.1"/>
    <property type="molecule type" value="Genomic_DNA"/>
</dbReference>
<keyword evidence="2" id="KW-1133">Transmembrane helix</keyword>
<feature type="transmembrane region" description="Helical" evidence="2">
    <location>
        <begin position="141"/>
        <end position="161"/>
    </location>
</feature>
<evidence type="ECO:0000256" key="2">
    <source>
        <dbReference type="SAM" id="Phobius"/>
    </source>
</evidence>
<keyword evidence="4" id="KW-1185">Reference proteome</keyword>
<evidence type="ECO:0000313" key="4">
    <source>
        <dbReference type="Proteomes" id="UP000675781"/>
    </source>
</evidence>
<accession>A0A941ISN1</accession>
<feature type="transmembrane region" description="Helical" evidence="2">
    <location>
        <begin position="33"/>
        <end position="52"/>
    </location>
</feature>
<feature type="transmembrane region" description="Helical" evidence="2">
    <location>
        <begin position="196"/>
        <end position="213"/>
    </location>
</feature>
<evidence type="ECO:0000256" key="1">
    <source>
        <dbReference type="SAM" id="MobiDB-lite"/>
    </source>
</evidence>
<sequence>MTRTATSTGLGRGTPPGATDGHASLTPRRRLQLVLAGLWVLDGLLKLQPFMFTKDFAPMTFSDATDGAPGWLARPIHSVSNLVGQHPVGLMVLFALIELAIGFGIAWPRTVRLGLIGCIVWVPFLWFFAEGLGGLASGSPSAFGGAPGASILYGLLAVLLWPNDRDGAADTPRSDTPGSGETVEATRFVGIRAARAVWLVLWGLFAVLAFLPHNLASDAFSDTIAGNVEGAPVWYVSLLDHATAWSSTKGAELGIVFGLALALVALSVLAPWRRVVRAGIVLALGLSVLIWVFGEGLGMPFMGMGTDPDTAPLLAVIALVYWPRTRRAATSAATSTPPAAIPDGAAA</sequence>
<dbReference type="AlphaFoldDB" id="A0A941ISN1"/>
<feature type="transmembrane region" description="Helical" evidence="2">
    <location>
        <begin position="275"/>
        <end position="294"/>
    </location>
</feature>
<comment type="caution">
    <text evidence="3">The sequence shown here is derived from an EMBL/GenBank/DDBJ whole genome shotgun (WGS) entry which is preliminary data.</text>
</comment>
<protein>
    <submittedName>
        <fullName evidence="3">Uncharacterized protein</fullName>
    </submittedName>
</protein>
<organism evidence="3 4">
    <name type="scientific">Actinospica durhamensis</name>
    <dbReference type="NCBI Taxonomy" id="1508375"/>
    <lineage>
        <taxon>Bacteria</taxon>
        <taxon>Bacillati</taxon>
        <taxon>Actinomycetota</taxon>
        <taxon>Actinomycetes</taxon>
        <taxon>Catenulisporales</taxon>
        <taxon>Actinospicaceae</taxon>
        <taxon>Actinospica</taxon>
    </lineage>
</organism>
<feature type="region of interest" description="Disordered" evidence="1">
    <location>
        <begin position="1"/>
        <end position="24"/>
    </location>
</feature>
<evidence type="ECO:0000313" key="3">
    <source>
        <dbReference type="EMBL" id="MBR7833396.1"/>
    </source>
</evidence>
<feature type="transmembrane region" description="Helical" evidence="2">
    <location>
        <begin position="88"/>
        <end position="106"/>
    </location>
</feature>